<dbReference type="GO" id="GO:0055085">
    <property type="term" value="P:transmembrane transport"/>
    <property type="evidence" value="ECO:0007669"/>
    <property type="project" value="InterPro"/>
</dbReference>
<gene>
    <name evidence="9" type="primary">phnE_1</name>
    <name evidence="9" type="ORF">Pla163_15480</name>
</gene>
<keyword evidence="2 7" id="KW-0813">Transport</keyword>
<keyword evidence="4 7" id="KW-0812">Transmembrane</keyword>
<dbReference type="SUPFAM" id="SSF161098">
    <property type="entry name" value="MetI-like"/>
    <property type="match status" value="1"/>
</dbReference>
<evidence type="ECO:0000313" key="10">
    <source>
        <dbReference type="Proteomes" id="UP000319342"/>
    </source>
</evidence>
<evidence type="ECO:0000313" key="9">
    <source>
        <dbReference type="EMBL" id="QDU84438.1"/>
    </source>
</evidence>
<dbReference type="InterPro" id="IPR035906">
    <property type="entry name" value="MetI-like_sf"/>
</dbReference>
<proteinExistence type="inferred from homology"/>
<dbReference type="RefSeq" id="WP_145185970.1">
    <property type="nucleotide sequence ID" value="NZ_CP036290.1"/>
</dbReference>
<dbReference type="EMBL" id="CP036290">
    <property type="protein sequence ID" value="QDU84438.1"/>
    <property type="molecule type" value="Genomic_DNA"/>
</dbReference>
<evidence type="ECO:0000256" key="2">
    <source>
        <dbReference type="ARBA" id="ARBA00022448"/>
    </source>
</evidence>
<name>A0A518CYX7_9BACT</name>
<evidence type="ECO:0000256" key="1">
    <source>
        <dbReference type="ARBA" id="ARBA00004651"/>
    </source>
</evidence>
<reference evidence="9 10" key="1">
    <citation type="submission" date="2019-02" db="EMBL/GenBank/DDBJ databases">
        <title>Deep-cultivation of Planctomycetes and their phenomic and genomic characterization uncovers novel biology.</title>
        <authorList>
            <person name="Wiegand S."/>
            <person name="Jogler M."/>
            <person name="Boedeker C."/>
            <person name="Pinto D."/>
            <person name="Vollmers J."/>
            <person name="Rivas-Marin E."/>
            <person name="Kohn T."/>
            <person name="Peeters S.H."/>
            <person name="Heuer A."/>
            <person name="Rast P."/>
            <person name="Oberbeckmann S."/>
            <person name="Bunk B."/>
            <person name="Jeske O."/>
            <person name="Meyerdierks A."/>
            <person name="Storesund J.E."/>
            <person name="Kallscheuer N."/>
            <person name="Luecker S."/>
            <person name="Lage O.M."/>
            <person name="Pohl T."/>
            <person name="Merkel B.J."/>
            <person name="Hornburger P."/>
            <person name="Mueller R.-W."/>
            <person name="Bruemmer F."/>
            <person name="Labrenz M."/>
            <person name="Spormann A.M."/>
            <person name="Op den Camp H."/>
            <person name="Overmann J."/>
            <person name="Amann R."/>
            <person name="Jetten M.S.M."/>
            <person name="Mascher T."/>
            <person name="Medema M.H."/>
            <person name="Devos D.P."/>
            <person name="Kaster A.-K."/>
            <person name="Ovreas L."/>
            <person name="Rohde M."/>
            <person name="Galperin M.Y."/>
            <person name="Jogler C."/>
        </authorList>
    </citation>
    <scope>NUCLEOTIDE SEQUENCE [LARGE SCALE GENOMIC DNA]</scope>
    <source>
        <strain evidence="9 10">Pla163</strain>
    </source>
</reference>
<comment type="similarity">
    <text evidence="7">Belongs to the binding-protein-dependent transport system permease family.</text>
</comment>
<dbReference type="AlphaFoldDB" id="A0A518CYX7"/>
<evidence type="ECO:0000256" key="4">
    <source>
        <dbReference type="ARBA" id="ARBA00022692"/>
    </source>
</evidence>
<evidence type="ECO:0000256" key="6">
    <source>
        <dbReference type="ARBA" id="ARBA00023136"/>
    </source>
</evidence>
<keyword evidence="10" id="KW-1185">Reference proteome</keyword>
<accession>A0A518CYX7</accession>
<dbReference type="Pfam" id="PF00528">
    <property type="entry name" value="BPD_transp_1"/>
    <property type="match status" value="1"/>
</dbReference>
<feature type="transmembrane region" description="Helical" evidence="7">
    <location>
        <begin position="102"/>
        <end position="125"/>
    </location>
</feature>
<keyword evidence="5 7" id="KW-1133">Transmembrane helix</keyword>
<keyword evidence="6 7" id="KW-0472">Membrane</keyword>
<feature type="transmembrane region" description="Helical" evidence="7">
    <location>
        <begin position="250"/>
        <end position="268"/>
    </location>
</feature>
<feature type="domain" description="ABC transmembrane type-1" evidence="8">
    <location>
        <begin position="103"/>
        <end position="301"/>
    </location>
</feature>
<feature type="transmembrane region" description="Helical" evidence="7">
    <location>
        <begin position="225"/>
        <end position="243"/>
    </location>
</feature>
<dbReference type="CDD" id="cd06261">
    <property type="entry name" value="TM_PBP2"/>
    <property type="match status" value="1"/>
</dbReference>
<dbReference type="PANTHER" id="PTHR30043:SF1">
    <property type="entry name" value="ABC TRANSPORT SYSTEM PERMEASE PROTEIN P69"/>
    <property type="match status" value="1"/>
</dbReference>
<dbReference type="Proteomes" id="UP000319342">
    <property type="component" value="Chromosome"/>
</dbReference>
<protein>
    <submittedName>
        <fullName evidence="9">Phosphate-import permease protein PhnE</fullName>
    </submittedName>
</protein>
<evidence type="ECO:0000259" key="8">
    <source>
        <dbReference type="PROSITE" id="PS50928"/>
    </source>
</evidence>
<dbReference type="PANTHER" id="PTHR30043">
    <property type="entry name" value="PHOSPHONATES TRANSPORT SYSTEM PERMEASE PROTEIN"/>
    <property type="match status" value="1"/>
</dbReference>
<feature type="transmembrane region" description="Helical" evidence="7">
    <location>
        <begin position="29"/>
        <end position="51"/>
    </location>
</feature>
<feature type="transmembrane region" description="Helical" evidence="7">
    <location>
        <begin position="167"/>
        <end position="190"/>
    </location>
</feature>
<dbReference type="InterPro" id="IPR000515">
    <property type="entry name" value="MetI-like"/>
</dbReference>
<sequence>MSGAVDTGLGADRQRRIRELAARRPRSRYLTVSVGLVGLLGVLAWTTGGLFPSYLLEASSRQNLARFVGELEPEPLRGRPWSLGELGAWAGDVLERTRGLEAAWTTLHLAIGAIALAALFAALAAPLGARNIATREPLDPSRDRGGWRIVRHLVRGSFVASRALPEYVLAFLLMALLPYSAWPAVLALAIHNGGILARLQAETLENLPAAPLRALRGAGATRAQVAFAAGFPLSLGRLLLYVFYRYETCVREATVLGLLGVSTLGYVIQDARSKLYYDEMALLIGLGVVLVLAADALSYLVRRYLRDA</sequence>
<dbReference type="OrthoDB" id="8557224at2"/>
<keyword evidence="3" id="KW-1003">Cell membrane</keyword>
<comment type="subcellular location">
    <subcellularLocation>
        <location evidence="1 7">Cell membrane</location>
        <topology evidence="1 7">Multi-pass membrane protein</topology>
    </subcellularLocation>
</comment>
<evidence type="ECO:0000256" key="7">
    <source>
        <dbReference type="RuleBase" id="RU363032"/>
    </source>
</evidence>
<evidence type="ECO:0000256" key="3">
    <source>
        <dbReference type="ARBA" id="ARBA00022475"/>
    </source>
</evidence>
<evidence type="ECO:0000256" key="5">
    <source>
        <dbReference type="ARBA" id="ARBA00022989"/>
    </source>
</evidence>
<dbReference type="PROSITE" id="PS50928">
    <property type="entry name" value="ABC_TM1"/>
    <property type="match status" value="1"/>
</dbReference>
<dbReference type="GO" id="GO:0005886">
    <property type="term" value="C:plasma membrane"/>
    <property type="evidence" value="ECO:0007669"/>
    <property type="project" value="UniProtKB-SubCell"/>
</dbReference>
<feature type="transmembrane region" description="Helical" evidence="7">
    <location>
        <begin position="280"/>
        <end position="301"/>
    </location>
</feature>
<organism evidence="9 10">
    <name type="scientific">Rohdeia mirabilis</name>
    <dbReference type="NCBI Taxonomy" id="2528008"/>
    <lineage>
        <taxon>Bacteria</taxon>
        <taxon>Pseudomonadati</taxon>
        <taxon>Planctomycetota</taxon>
        <taxon>Planctomycetia</taxon>
        <taxon>Planctomycetia incertae sedis</taxon>
        <taxon>Rohdeia</taxon>
    </lineage>
</organism>
<dbReference type="Gene3D" id="1.10.3720.10">
    <property type="entry name" value="MetI-like"/>
    <property type="match status" value="1"/>
</dbReference>